<accession>A0A9Q1BHI7</accession>
<evidence type="ECO:0000256" key="4">
    <source>
        <dbReference type="ARBA" id="ARBA00023136"/>
    </source>
</evidence>
<dbReference type="Proteomes" id="UP001152320">
    <property type="component" value="Chromosome 16"/>
</dbReference>
<dbReference type="Pfam" id="PF00083">
    <property type="entry name" value="Sugar_tr"/>
    <property type="match status" value="1"/>
</dbReference>
<dbReference type="PROSITE" id="PS50850">
    <property type="entry name" value="MFS"/>
    <property type="match status" value="1"/>
</dbReference>
<keyword evidence="3 5" id="KW-1133">Transmembrane helix</keyword>
<keyword evidence="4 5" id="KW-0472">Membrane</keyword>
<comment type="caution">
    <text evidence="7">The sequence shown here is derived from an EMBL/GenBank/DDBJ whole genome shotgun (WGS) entry which is preliminary data.</text>
</comment>
<keyword evidence="2 5" id="KW-0812">Transmembrane</keyword>
<dbReference type="Gene3D" id="1.20.1250.20">
    <property type="entry name" value="MFS general substrate transporter like domains"/>
    <property type="match status" value="1"/>
</dbReference>
<sequence length="99" mass="10629">MMDAEGIPRIIIGMVGKCTISATFGIIFVYTAELYPTPLRGVAVGICALSARIGGMVCPLVFILSVIWTPIPLVLFTIVSILTAILSFFLPETKGLRMP</sequence>
<feature type="transmembrane region" description="Helical" evidence="5">
    <location>
        <begin position="42"/>
        <end position="67"/>
    </location>
</feature>
<dbReference type="SUPFAM" id="SSF103473">
    <property type="entry name" value="MFS general substrate transporter"/>
    <property type="match status" value="1"/>
</dbReference>
<dbReference type="GO" id="GO:0016020">
    <property type="term" value="C:membrane"/>
    <property type="evidence" value="ECO:0007669"/>
    <property type="project" value="UniProtKB-SubCell"/>
</dbReference>
<comment type="subcellular location">
    <subcellularLocation>
        <location evidence="1">Membrane</location>
        <topology evidence="1">Multi-pass membrane protein</topology>
    </subcellularLocation>
</comment>
<evidence type="ECO:0000256" key="2">
    <source>
        <dbReference type="ARBA" id="ARBA00022692"/>
    </source>
</evidence>
<organism evidence="7 8">
    <name type="scientific">Holothuria leucospilota</name>
    <name type="common">Black long sea cucumber</name>
    <name type="synonym">Mertensiothuria leucospilota</name>
    <dbReference type="NCBI Taxonomy" id="206669"/>
    <lineage>
        <taxon>Eukaryota</taxon>
        <taxon>Metazoa</taxon>
        <taxon>Echinodermata</taxon>
        <taxon>Eleutherozoa</taxon>
        <taxon>Echinozoa</taxon>
        <taxon>Holothuroidea</taxon>
        <taxon>Aspidochirotacea</taxon>
        <taxon>Aspidochirotida</taxon>
        <taxon>Holothuriidae</taxon>
        <taxon>Holothuria</taxon>
    </lineage>
</organism>
<feature type="transmembrane region" description="Helical" evidence="5">
    <location>
        <begin position="73"/>
        <end position="90"/>
    </location>
</feature>
<reference evidence="7" key="1">
    <citation type="submission" date="2021-10" db="EMBL/GenBank/DDBJ databases">
        <title>Tropical sea cucumber genome reveals ecological adaptation and Cuvierian tubules defense mechanism.</title>
        <authorList>
            <person name="Chen T."/>
        </authorList>
    </citation>
    <scope>NUCLEOTIDE SEQUENCE</scope>
    <source>
        <strain evidence="7">Nanhai2018</strain>
        <tissue evidence="7">Muscle</tissue>
    </source>
</reference>
<evidence type="ECO:0000313" key="7">
    <source>
        <dbReference type="EMBL" id="KAJ8026855.1"/>
    </source>
</evidence>
<evidence type="ECO:0000313" key="8">
    <source>
        <dbReference type="Proteomes" id="UP001152320"/>
    </source>
</evidence>
<name>A0A9Q1BHI7_HOLLE</name>
<feature type="domain" description="Major facilitator superfamily (MFS) profile" evidence="6">
    <location>
        <begin position="1"/>
        <end position="99"/>
    </location>
</feature>
<keyword evidence="8" id="KW-1185">Reference proteome</keyword>
<proteinExistence type="predicted"/>
<gene>
    <name evidence="7" type="ORF">HOLleu_31808</name>
</gene>
<dbReference type="InterPro" id="IPR036259">
    <property type="entry name" value="MFS_trans_sf"/>
</dbReference>
<protein>
    <submittedName>
        <fullName evidence="7">Solute carrier family 22 member 16</fullName>
    </submittedName>
</protein>
<dbReference type="GO" id="GO:0022857">
    <property type="term" value="F:transmembrane transporter activity"/>
    <property type="evidence" value="ECO:0007669"/>
    <property type="project" value="InterPro"/>
</dbReference>
<dbReference type="AlphaFoldDB" id="A0A9Q1BHI7"/>
<dbReference type="EMBL" id="JAIZAY010000016">
    <property type="protein sequence ID" value="KAJ8026855.1"/>
    <property type="molecule type" value="Genomic_DNA"/>
</dbReference>
<feature type="transmembrane region" description="Helical" evidence="5">
    <location>
        <begin position="6"/>
        <end position="30"/>
    </location>
</feature>
<evidence type="ECO:0000259" key="6">
    <source>
        <dbReference type="PROSITE" id="PS50850"/>
    </source>
</evidence>
<dbReference type="OrthoDB" id="5296287at2759"/>
<evidence type="ECO:0000256" key="3">
    <source>
        <dbReference type="ARBA" id="ARBA00022989"/>
    </source>
</evidence>
<evidence type="ECO:0000256" key="5">
    <source>
        <dbReference type="SAM" id="Phobius"/>
    </source>
</evidence>
<dbReference type="PANTHER" id="PTHR24064">
    <property type="entry name" value="SOLUTE CARRIER FAMILY 22 MEMBER"/>
    <property type="match status" value="1"/>
</dbReference>
<dbReference type="InterPro" id="IPR005828">
    <property type="entry name" value="MFS_sugar_transport-like"/>
</dbReference>
<evidence type="ECO:0000256" key="1">
    <source>
        <dbReference type="ARBA" id="ARBA00004141"/>
    </source>
</evidence>
<dbReference type="InterPro" id="IPR020846">
    <property type="entry name" value="MFS_dom"/>
</dbReference>